<accession>A0A199VIR6</accession>
<dbReference type="GO" id="GO:0005829">
    <property type="term" value="C:cytosol"/>
    <property type="evidence" value="ECO:0007669"/>
    <property type="project" value="TreeGrafter"/>
</dbReference>
<dbReference type="PANTHER" id="PTHR31459:SF2">
    <property type="entry name" value="OS03G0843300 PROTEIN"/>
    <property type="match status" value="1"/>
</dbReference>
<evidence type="ECO:0000259" key="3">
    <source>
        <dbReference type="SMART" id="SM00769"/>
    </source>
</evidence>
<name>A0A199VIR6_ANACO</name>
<feature type="domain" description="Water stress and hypersensitive response" evidence="3">
    <location>
        <begin position="271"/>
        <end position="387"/>
    </location>
</feature>
<dbReference type="Gene3D" id="2.60.40.1820">
    <property type="match status" value="2"/>
</dbReference>
<feature type="region of interest" description="Disordered" evidence="2">
    <location>
        <begin position="376"/>
        <end position="402"/>
    </location>
</feature>
<gene>
    <name evidence="4" type="ORF">ACMD2_18791</name>
</gene>
<comment type="caution">
    <text evidence="4">The sequence shown here is derived from an EMBL/GenBank/DDBJ whole genome shotgun (WGS) entry which is preliminary data.</text>
</comment>
<evidence type="ECO:0000313" key="5">
    <source>
        <dbReference type="Proteomes" id="UP000092600"/>
    </source>
</evidence>
<sequence length="402" mass="44081">MAPKPKPTQAKPSPPPSGGASFSPSAVPLEDLFSALHRHAQSLEFDQAAKVADQDEDAVRCKVVALIKSDAIDKALAAIADAGRLPIDLRHGILRQPRDKRRVDRENKEEDKEEEKGGFMEKVKDFIQDIGEKIEGAIGFGKPTADVTGVHIPHINLEKAEIVVDVLITNPNPVPIPLVDIDYLIESDGRKLVSGLIPDAGTVHAHGSETVKIPVVLIYDDIKSTYKDIEPGSIIPYKIRVALIVDVPILGRLTLPLEKTGEIPVPYKPDVDVEKIKFEKFSFEETTANLHLKLDNKNDFDLGLNALDYEIWLTDVSIGSAELTQSTKLAKRGITSMQLPISFKPKDFGSALWDMIRGRGTGYTIKGNIDVDTPFGNTKLPMSKEGGTTRLKKGDDDDDDED</sequence>
<dbReference type="SUPFAM" id="SSF117070">
    <property type="entry name" value="LEA14-like"/>
    <property type="match status" value="2"/>
</dbReference>
<evidence type="ECO:0000313" key="4">
    <source>
        <dbReference type="EMBL" id="OAY76994.1"/>
    </source>
</evidence>
<dbReference type="InterPro" id="IPR011990">
    <property type="entry name" value="TPR-like_helical_dom_sf"/>
</dbReference>
<proteinExistence type="inferred from homology"/>
<reference evidence="4 5" key="1">
    <citation type="journal article" date="2016" name="DNA Res.">
        <title>The draft genome of MD-2 pineapple using hybrid error correction of long reads.</title>
        <authorList>
            <person name="Redwan R.M."/>
            <person name="Saidin A."/>
            <person name="Kumar S.V."/>
        </authorList>
    </citation>
    <scope>NUCLEOTIDE SEQUENCE [LARGE SCALE GENOMIC DNA]</scope>
    <source>
        <strain evidence="5">cv. MD2</strain>
        <tissue evidence="4">Leaf</tissue>
    </source>
</reference>
<dbReference type="AlphaFoldDB" id="A0A199VIR6"/>
<dbReference type="GO" id="GO:0009269">
    <property type="term" value="P:response to desiccation"/>
    <property type="evidence" value="ECO:0007669"/>
    <property type="project" value="InterPro"/>
</dbReference>
<evidence type="ECO:0000256" key="1">
    <source>
        <dbReference type="ARBA" id="ARBA00005960"/>
    </source>
</evidence>
<dbReference type="InterPro" id="IPR004864">
    <property type="entry name" value="LEA_2"/>
</dbReference>
<dbReference type="FunFam" id="2.60.40.1820:FF:000003">
    <property type="entry name" value="Desiccation protectant protein Lea14 isogeny"/>
    <property type="match status" value="1"/>
</dbReference>
<dbReference type="Proteomes" id="UP000092600">
    <property type="component" value="Unassembled WGS sequence"/>
</dbReference>
<dbReference type="InterPro" id="IPR013990">
    <property type="entry name" value="WHy-dom"/>
</dbReference>
<dbReference type="PANTHER" id="PTHR31459">
    <property type="match status" value="1"/>
</dbReference>
<dbReference type="FunFam" id="2.60.40.1820:FF:000002">
    <property type="entry name" value="Late embryogenesis abundant protein Lea14-A"/>
    <property type="match status" value="1"/>
</dbReference>
<dbReference type="Gene3D" id="1.25.40.10">
    <property type="entry name" value="Tetratricopeptide repeat domain"/>
    <property type="match status" value="1"/>
</dbReference>
<dbReference type="STRING" id="4615.A0A199VIR6"/>
<dbReference type="EMBL" id="LSRQ01001644">
    <property type="protein sequence ID" value="OAY76994.1"/>
    <property type="molecule type" value="Genomic_DNA"/>
</dbReference>
<organism evidence="4 5">
    <name type="scientific">Ananas comosus</name>
    <name type="common">Pineapple</name>
    <name type="synonym">Ananas ananas</name>
    <dbReference type="NCBI Taxonomy" id="4615"/>
    <lineage>
        <taxon>Eukaryota</taxon>
        <taxon>Viridiplantae</taxon>
        <taxon>Streptophyta</taxon>
        <taxon>Embryophyta</taxon>
        <taxon>Tracheophyta</taxon>
        <taxon>Spermatophyta</taxon>
        <taxon>Magnoliopsida</taxon>
        <taxon>Liliopsida</taxon>
        <taxon>Poales</taxon>
        <taxon>Bromeliaceae</taxon>
        <taxon>Bromelioideae</taxon>
        <taxon>Ananas</taxon>
    </lineage>
</organism>
<protein>
    <submittedName>
        <fullName evidence="4">Late embryogenesis abundant protein Lea14-A</fullName>
    </submittedName>
</protein>
<dbReference type="SMART" id="SM00769">
    <property type="entry name" value="WHy"/>
    <property type="match status" value="2"/>
</dbReference>
<comment type="similarity">
    <text evidence="1">Belongs to the LEA type 2 family.</text>
</comment>
<feature type="region of interest" description="Disordered" evidence="2">
    <location>
        <begin position="1"/>
        <end position="26"/>
    </location>
</feature>
<dbReference type="InterPro" id="IPR045043">
    <property type="entry name" value="Lea14-like"/>
</dbReference>
<evidence type="ECO:0000256" key="2">
    <source>
        <dbReference type="SAM" id="MobiDB-lite"/>
    </source>
</evidence>
<dbReference type="Pfam" id="PF03168">
    <property type="entry name" value="LEA_2"/>
    <property type="match status" value="2"/>
</dbReference>
<feature type="compositionally biased region" description="Pro residues" evidence="2">
    <location>
        <begin position="1"/>
        <end position="17"/>
    </location>
</feature>
<feature type="domain" description="Water stress and hypersensitive response" evidence="3">
    <location>
        <begin position="145"/>
        <end position="262"/>
    </location>
</feature>